<dbReference type="STRING" id="1576369.SAMN05421753_10857"/>
<dbReference type="EMBL" id="FOQD01000008">
    <property type="protein sequence ID" value="SFI34943.1"/>
    <property type="molecule type" value="Genomic_DNA"/>
</dbReference>
<gene>
    <name evidence="2" type="ORF">SAMN05421753_10857</name>
</gene>
<feature type="domain" description="ASCH" evidence="1">
    <location>
        <begin position="14"/>
        <end position="89"/>
    </location>
</feature>
<dbReference type="Proteomes" id="UP000199518">
    <property type="component" value="Unassembled WGS sequence"/>
</dbReference>
<name>A0A1I3HH18_9PLAN</name>
<accession>A0A1I3HH18</accession>
<dbReference type="InterPro" id="IPR007374">
    <property type="entry name" value="ASCH_domain"/>
</dbReference>
<dbReference type="OrthoDB" id="359066at2"/>
<reference evidence="3" key="1">
    <citation type="submission" date="2016-10" db="EMBL/GenBank/DDBJ databases">
        <authorList>
            <person name="Varghese N."/>
            <person name="Submissions S."/>
        </authorList>
    </citation>
    <scope>NUCLEOTIDE SEQUENCE [LARGE SCALE GENOMIC DNA]</scope>
    <source>
        <strain evidence="3">DSM 26348</strain>
    </source>
</reference>
<protein>
    <submittedName>
        <fullName evidence="2">ASCH domain-containing protein</fullName>
    </submittedName>
</protein>
<dbReference type="RefSeq" id="WP_092050291.1">
    <property type="nucleotide sequence ID" value="NZ_FOQD01000008.1"/>
</dbReference>
<evidence type="ECO:0000313" key="2">
    <source>
        <dbReference type="EMBL" id="SFI34943.1"/>
    </source>
</evidence>
<organism evidence="2 3">
    <name type="scientific">Planctomicrobium piriforme</name>
    <dbReference type="NCBI Taxonomy" id="1576369"/>
    <lineage>
        <taxon>Bacteria</taxon>
        <taxon>Pseudomonadati</taxon>
        <taxon>Planctomycetota</taxon>
        <taxon>Planctomycetia</taxon>
        <taxon>Planctomycetales</taxon>
        <taxon>Planctomycetaceae</taxon>
        <taxon>Planctomicrobium</taxon>
    </lineage>
</organism>
<proteinExistence type="predicted"/>
<sequence length="152" mass="17019">MPGIESPDINRVALSIQQPWAELILRGIKTIEIRKAPTRIRGTVYLYAAKQFSTLQCAQVALDAYNLERETLSRGCIVGQVDLLDCRVSQPDDAALACVPEMMVQDTCSWILGGAVRCPQLWPARHLPFGPWFYPFQRRGSSPGHRRMYGGS</sequence>
<dbReference type="Pfam" id="PF04266">
    <property type="entry name" value="ASCH"/>
    <property type="match status" value="1"/>
</dbReference>
<dbReference type="SUPFAM" id="SSF88697">
    <property type="entry name" value="PUA domain-like"/>
    <property type="match status" value="1"/>
</dbReference>
<dbReference type="InterPro" id="IPR015947">
    <property type="entry name" value="PUA-like_sf"/>
</dbReference>
<dbReference type="Gene3D" id="2.30.130.30">
    <property type="entry name" value="Hypothetical protein"/>
    <property type="match status" value="1"/>
</dbReference>
<evidence type="ECO:0000259" key="1">
    <source>
        <dbReference type="Pfam" id="PF04266"/>
    </source>
</evidence>
<keyword evidence="3" id="KW-1185">Reference proteome</keyword>
<dbReference type="AlphaFoldDB" id="A0A1I3HH18"/>
<evidence type="ECO:0000313" key="3">
    <source>
        <dbReference type="Proteomes" id="UP000199518"/>
    </source>
</evidence>